<feature type="domain" description="Glycosyl hydrolase family 13 catalytic" evidence="12">
    <location>
        <begin position="257"/>
        <end position="605"/>
    </location>
</feature>
<keyword evidence="7 10" id="KW-0808">Transferase</keyword>
<dbReference type="NCBIfam" id="TIGR01515">
    <property type="entry name" value="branching_enzym"/>
    <property type="match status" value="1"/>
</dbReference>
<keyword evidence="14" id="KW-1185">Reference proteome</keyword>
<feature type="active site" description="Proton donor" evidence="10">
    <location>
        <position position="469"/>
    </location>
</feature>
<evidence type="ECO:0000256" key="8">
    <source>
        <dbReference type="ARBA" id="ARBA00023056"/>
    </source>
</evidence>
<dbReference type="InterPro" id="IPR013780">
    <property type="entry name" value="Glyco_hydro_b"/>
</dbReference>
<dbReference type="CDD" id="cd11322">
    <property type="entry name" value="AmyAc_Glg_BE"/>
    <property type="match status" value="1"/>
</dbReference>
<evidence type="ECO:0000313" key="14">
    <source>
        <dbReference type="Proteomes" id="UP001476807"/>
    </source>
</evidence>
<feature type="compositionally biased region" description="Polar residues" evidence="11">
    <location>
        <begin position="12"/>
        <end position="24"/>
    </location>
</feature>
<dbReference type="InterPro" id="IPR014756">
    <property type="entry name" value="Ig_E-set"/>
</dbReference>
<dbReference type="InterPro" id="IPR013783">
    <property type="entry name" value="Ig-like_fold"/>
</dbReference>
<dbReference type="HAMAP" id="MF_00685">
    <property type="entry name" value="GlgB"/>
    <property type="match status" value="1"/>
</dbReference>
<dbReference type="Pfam" id="PF00128">
    <property type="entry name" value="Alpha-amylase"/>
    <property type="match status" value="1"/>
</dbReference>
<dbReference type="PIRSF" id="PIRSF000463">
    <property type="entry name" value="GlgB"/>
    <property type="match status" value="1"/>
</dbReference>
<dbReference type="NCBIfam" id="NF003811">
    <property type="entry name" value="PRK05402.1"/>
    <property type="match status" value="1"/>
</dbReference>
<dbReference type="Gene3D" id="2.60.40.1180">
    <property type="entry name" value="Golgi alpha-mannosidase II"/>
    <property type="match status" value="1"/>
</dbReference>
<keyword evidence="6 10" id="KW-0328">Glycosyltransferase</keyword>
<proteinExistence type="inferred from homology"/>
<dbReference type="Proteomes" id="UP001476807">
    <property type="component" value="Unassembled WGS sequence"/>
</dbReference>
<feature type="active site" description="Nucleophile" evidence="10">
    <location>
        <position position="416"/>
    </location>
</feature>
<dbReference type="Pfam" id="PF02922">
    <property type="entry name" value="CBM_48"/>
    <property type="match status" value="1"/>
</dbReference>
<dbReference type="InterPro" id="IPR037439">
    <property type="entry name" value="Branching_enzy"/>
</dbReference>
<dbReference type="Pfam" id="PF02806">
    <property type="entry name" value="Alpha-amylase_C"/>
    <property type="match status" value="1"/>
</dbReference>
<comment type="similarity">
    <text evidence="4 10">Belongs to the glycosyl hydrolase 13 family. GlgB subfamily.</text>
</comment>
<evidence type="ECO:0000256" key="11">
    <source>
        <dbReference type="SAM" id="MobiDB-lite"/>
    </source>
</evidence>
<dbReference type="InterPro" id="IPR006047">
    <property type="entry name" value="GH13_cat_dom"/>
</dbReference>
<organism evidence="13 14">
    <name type="scientific">Pontibacter populi</name>
    <dbReference type="NCBI Taxonomy" id="890055"/>
    <lineage>
        <taxon>Bacteria</taxon>
        <taxon>Pseudomonadati</taxon>
        <taxon>Bacteroidota</taxon>
        <taxon>Cytophagia</taxon>
        <taxon>Cytophagales</taxon>
        <taxon>Hymenobacteraceae</taxon>
        <taxon>Pontibacter</taxon>
    </lineage>
</organism>
<evidence type="ECO:0000256" key="10">
    <source>
        <dbReference type="HAMAP-Rule" id="MF_00685"/>
    </source>
</evidence>
<evidence type="ECO:0000256" key="5">
    <source>
        <dbReference type="ARBA" id="ARBA00022600"/>
    </source>
</evidence>
<dbReference type="EC" id="2.4.1.18" evidence="10"/>
<dbReference type="EMBL" id="JBEOKT010000006">
    <property type="protein sequence ID" value="MER2997513.1"/>
    <property type="molecule type" value="Genomic_DNA"/>
</dbReference>
<dbReference type="SUPFAM" id="SSF51011">
    <property type="entry name" value="Glycosyl hydrolase domain"/>
    <property type="match status" value="1"/>
</dbReference>
<dbReference type="NCBIfam" id="NF008967">
    <property type="entry name" value="PRK12313.1"/>
    <property type="match status" value="1"/>
</dbReference>
<dbReference type="PANTHER" id="PTHR43651">
    <property type="entry name" value="1,4-ALPHA-GLUCAN-BRANCHING ENZYME"/>
    <property type="match status" value="1"/>
</dbReference>
<dbReference type="Gene3D" id="3.20.20.80">
    <property type="entry name" value="Glycosidases"/>
    <property type="match status" value="1"/>
</dbReference>
<name>A0ABV1RT11_9BACT</name>
<dbReference type="InterPro" id="IPR006048">
    <property type="entry name" value="A-amylase/branching_C"/>
</dbReference>
<protein>
    <recommendedName>
        <fullName evidence="10">1,4-alpha-glucan branching enzyme GlgB</fullName>
        <ecNumber evidence="10">2.4.1.18</ecNumber>
    </recommendedName>
    <alternativeName>
        <fullName evidence="10">1,4-alpha-D-glucan:1,4-alpha-D-glucan 6-glucosyl-transferase</fullName>
    </alternativeName>
    <alternativeName>
        <fullName evidence="10">Alpha-(1-&gt;4)-glucan branching enzyme</fullName>
    </alternativeName>
    <alternativeName>
        <fullName evidence="10">Glycogen branching enzyme</fullName>
        <shortName evidence="10">BE</shortName>
    </alternativeName>
</protein>
<feature type="region of interest" description="Disordered" evidence="11">
    <location>
        <begin position="1"/>
        <end position="84"/>
    </location>
</feature>
<evidence type="ECO:0000259" key="12">
    <source>
        <dbReference type="SMART" id="SM00642"/>
    </source>
</evidence>
<sequence length="737" mass="84444">MAKKKLEKAPETNLNSPATDTGNVTPAPKRGRTKKADLAAEMGAPVTSEAAAPKPKTRKAKAVAVETTEPKPAPKIKASKKATPATIATPETIVAAPQEKKAVYHDVSRFTEFDIYLFKEGRHFSLYEKLGAHPMEHAGHKGTYFAVWAPNAEHVTVIGDFNIWNRDNHPLKVRDDGSGIWEGFIPDMTGSELYKYHIKSQYHFYHVDKSDPFAFAREKPPQTASRICDLKYEWQDQEWLEHRKTIAGQAQPMSVYEVHLGSWRRRPEDNNRPLTYHELAEELPQYVKEMGFTHVEFMPVMHHPFQGSWGYQITGYFAAASIYGSPQELMHLIDVLHQHGIGVILDWVPSHFPSDEHGLAYFDGTHLYEHADPRKGYHPDWNSYIFNYGRNEVRSFLISNALFWLEKYHIDGLRVDAVASMLYLDYSRKEGEWIPNEHGGRENLEAISLIKDFNQAVHEKFPDVQTIAEESTAWPAVTGNVHDGGLGFDMKWMMGWMHDTLHYFSKDPIYRKHHQGEITFSIIYAFSERFMLPLSHDEVVHGKGSLIRKMPGDEWQQFANLRMLYSYMYAHPGTKLMFMGGELAQSAEWNHDQSLDWHLLEYGLHSGVQRLLQQLNKLYQQEPALYELGFKSSGFEWVDYQDAHNSVISFLRKGKEPGSDLLIVCNFTPIVHNHYRLGVPTGGEWRQLFNSDDQMFGGSNVQNDEPLQAVAEPSHGRDYSLELKLPPLAVVYFKKNQ</sequence>
<comment type="function">
    <text evidence="2 10">Catalyzes the formation of the alpha-1,6-glucosidic linkages in glycogen by scission of a 1,4-alpha-linked oligosaccharide from growing alpha-1,4-glucan chains and the subsequent attachment of the oligosaccharide to the alpha-1,6 position.</text>
</comment>
<dbReference type="SMART" id="SM00642">
    <property type="entry name" value="Aamy"/>
    <property type="match status" value="1"/>
</dbReference>
<dbReference type="InterPro" id="IPR006407">
    <property type="entry name" value="GlgB"/>
</dbReference>
<keyword evidence="8 10" id="KW-0320">Glycogen biosynthesis</keyword>
<dbReference type="Gene3D" id="2.60.40.10">
    <property type="entry name" value="Immunoglobulins"/>
    <property type="match status" value="1"/>
</dbReference>
<comment type="subunit">
    <text evidence="10">Monomer.</text>
</comment>
<comment type="pathway">
    <text evidence="3 10">Glycan biosynthesis; glycogen biosynthesis.</text>
</comment>
<evidence type="ECO:0000256" key="7">
    <source>
        <dbReference type="ARBA" id="ARBA00022679"/>
    </source>
</evidence>
<evidence type="ECO:0000256" key="1">
    <source>
        <dbReference type="ARBA" id="ARBA00000826"/>
    </source>
</evidence>
<evidence type="ECO:0000313" key="13">
    <source>
        <dbReference type="EMBL" id="MER2997513.1"/>
    </source>
</evidence>
<dbReference type="InterPro" id="IPR017853">
    <property type="entry name" value="GH"/>
</dbReference>
<dbReference type="SUPFAM" id="SSF51445">
    <property type="entry name" value="(Trans)glycosidases"/>
    <property type="match status" value="1"/>
</dbReference>
<dbReference type="PANTHER" id="PTHR43651:SF3">
    <property type="entry name" value="1,4-ALPHA-GLUCAN-BRANCHING ENZYME"/>
    <property type="match status" value="1"/>
</dbReference>
<comment type="caution">
    <text evidence="13">The sequence shown here is derived from an EMBL/GenBank/DDBJ whole genome shotgun (WGS) entry which is preliminary data.</text>
</comment>
<keyword evidence="9 10" id="KW-0119">Carbohydrate metabolism</keyword>
<dbReference type="RefSeq" id="WP_350411912.1">
    <property type="nucleotide sequence ID" value="NZ_JBEOKT010000006.1"/>
</dbReference>
<accession>A0ABV1RT11</accession>
<dbReference type="CDD" id="cd02855">
    <property type="entry name" value="E_set_GBE_prok_N"/>
    <property type="match status" value="1"/>
</dbReference>
<comment type="catalytic activity">
    <reaction evidence="1 10">
        <text>Transfers a segment of a (1-&gt;4)-alpha-D-glucan chain to a primary hydroxy group in a similar glucan chain.</text>
        <dbReference type="EC" id="2.4.1.18"/>
    </reaction>
</comment>
<evidence type="ECO:0000256" key="4">
    <source>
        <dbReference type="ARBA" id="ARBA00009000"/>
    </source>
</evidence>
<evidence type="ECO:0000256" key="2">
    <source>
        <dbReference type="ARBA" id="ARBA00002953"/>
    </source>
</evidence>
<dbReference type="GO" id="GO:0003844">
    <property type="term" value="F:1,4-alpha-glucan branching enzyme activity"/>
    <property type="evidence" value="ECO:0007669"/>
    <property type="project" value="UniProtKB-EC"/>
</dbReference>
<dbReference type="SUPFAM" id="SSF81296">
    <property type="entry name" value="E set domains"/>
    <property type="match status" value="1"/>
</dbReference>
<keyword evidence="5 10" id="KW-0321">Glycogen metabolism</keyword>
<reference evidence="13 14" key="1">
    <citation type="submission" date="2024-06" db="EMBL/GenBank/DDBJ databases">
        <title>Pontibacter populi HYL7-15.</title>
        <authorList>
            <person name="Kim M.K."/>
        </authorList>
    </citation>
    <scope>NUCLEOTIDE SEQUENCE [LARGE SCALE GENOMIC DNA]</scope>
    <source>
        <strain evidence="13 14">HYL7-15</strain>
    </source>
</reference>
<evidence type="ECO:0000256" key="3">
    <source>
        <dbReference type="ARBA" id="ARBA00004964"/>
    </source>
</evidence>
<gene>
    <name evidence="10 13" type="primary">glgB</name>
    <name evidence="13" type="ORF">ABS362_08140</name>
</gene>
<dbReference type="InterPro" id="IPR004193">
    <property type="entry name" value="Glyco_hydro_13_N"/>
</dbReference>
<dbReference type="InterPro" id="IPR044143">
    <property type="entry name" value="GlgB_N_E_set_prok"/>
</dbReference>
<evidence type="ECO:0000256" key="9">
    <source>
        <dbReference type="ARBA" id="ARBA00023277"/>
    </source>
</evidence>
<evidence type="ECO:0000256" key="6">
    <source>
        <dbReference type="ARBA" id="ARBA00022676"/>
    </source>
</evidence>